<evidence type="ECO:0000256" key="1">
    <source>
        <dbReference type="SAM" id="MobiDB-lite"/>
    </source>
</evidence>
<evidence type="ECO:0000256" key="2">
    <source>
        <dbReference type="SAM" id="Phobius"/>
    </source>
</evidence>
<keyword evidence="2" id="KW-1133">Transmembrane helix</keyword>
<accession>A0A558C0L2</accession>
<reference evidence="3 4" key="2">
    <citation type="submission" date="2019-08" db="EMBL/GenBank/DDBJ databases">
        <title>Amycolatopsis acidicola sp. nov., isolated from peat swamp forest soil.</title>
        <authorList>
            <person name="Srisuk N."/>
        </authorList>
    </citation>
    <scope>NUCLEOTIDE SEQUENCE [LARGE SCALE GENOMIC DNA]</scope>
    <source>
        <strain evidence="3 4">TBRC 6029</strain>
    </source>
</reference>
<sequence length="133" mass="12933">MTQSGSRPGRRTEVAPPRDSASRAKRNGYALLAMSGVVLATAFGGLAELAAPTTQSANGGITSGNSTSSGPEMIPGSAVPGQTTVTGTPLPGTTASTTPTAVVHVGKDGRTTVTLVPPPGSSSAPVVLPPGSP</sequence>
<evidence type="ECO:0000313" key="4">
    <source>
        <dbReference type="Proteomes" id="UP000320011"/>
    </source>
</evidence>
<feature type="region of interest" description="Disordered" evidence="1">
    <location>
        <begin position="1"/>
        <end position="24"/>
    </location>
</feature>
<keyword evidence="2" id="KW-0472">Membrane</keyword>
<proteinExistence type="predicted"/>
<feature type="compositionally biased region" description="Low complexity" evidence="1">
    <location>
        <begin position="80"/>
        <end position="94"/>
    </location>
</feature>
<evidence type="ECO:0000313" key="3">
    <source>
        <dbReference type="EMBL" id="TVT42308.1"/>
    </source>
</evidence>
<protein>
    <submittedName>
        <fullName evidence="3">Uncharacterized protein</fullName>
    </submittedName>
</protein>
<name>A0A558C0L2_9PSEU</name>
<reference evidence="3 4" key="1">
    <citation type="submission" date="2019-07" db="EMBL/GenBank/DDBJ databases">
        <authorList>
            <person name="Duangmal K."/>
            <person name="Teo W.F.A."/>
        </authorList>
    </citation>
    <scope>NUCLEOTIDE SEQUENCE [LARGE SCALE GENOMIC DNA]</scope>
    <source>
        <strain evidence="3 4">TBRC 6029</strain>
    </source>
</reference>
<feature type="transmembrane region" description="Helical" evidence="2">
    <location>
        <begin position="28"/>
        <end position="47"/>
    </location>
</feature>
<gene>
    <name evidence="3" type="ORF">FNH05_22475</name>
</gene>
<dbReference type="Proteomes" id="UP000320011">
    <property type="component" value="Unassembled WGS sequence"/>
</dbReference>
<organism evidence="3 4">
    <name type="scientific">Amycolatopsis rhizosphaerae</name>
    <dbReference type="NCBI Taxonomy" id="2053003"/>
    <lineage>
        <taxon>Bacteria</taxon>
        <taxon>Bacillati</taxon>
        <taxon>Actinomycetota</taxon>
        <taxon>Actinomycetes</taxon>
        <taxon>Pseudonocardiales</taxon>
        <taxon>Pseudonocardiaceae</taxon>
        <taxon>Amycolatopsis</taxon>
    </lineage>
</organism>
<dbReference type="AlphaFoldDB" id="A0A558C0L2"/>
<feature type="non-terminal residue" evidence="3">
    <location>
        <position position="133"/>
    </location>
</feature>
<keyword evidence="4" id="KW-1185">Reference proteome</keyword>
<keyword evidence="2" id="KW-0812">Transmembrane</keyword>
<feature type="region of interest" description="Disordered" evidence="1">
    <location>
        <begin position="52"/>
        <end position="133"/>
    </location>
</feature>
<comment type="caution">
    <text evidence="3">The sequence shown here is derived from an EMBL/GenBank/DDBJ whole genome shotgun (WGS) entry which is preliminary data.</text>
</comment>
<dbReference type="EMBL" id="VJWX01000247">
    <property type="protein sequence ID" value="TVT42308.1"/>
    <property type="molecule type" value="Genomic_DNA"/>
</dbReference>
<feature type="compositionally biased region" description="Low complexity" evidence="1">
    <location>
        <begin position="58"/>
        <end position="70"/>
    </location>
</feature>